<accession>A0A6J7L3H7</accession>
<dbReference type="PANTHER" id="PTHR43329">
    <property type="entry name" value="EPOXIDE HYDROLASE"/>
    <property type="match status" value="1"/>
</dbReference>
<evidence type="ECO:0000313" key="3">
    <source>
        <dbReference type="EMBL" id="CAB4962507.1"/>
    </source>
</evidence>
<name>A0A6J7L3H7_9ZZZZ</name>
<dbReference type="PRINTS" id="PR00111">
    <property type="entry name" value="ABHYDROLASE"/>
</dbReference>
<reference evidence="3" key="1">
    <citation type="submission" date="2020-05" db="EMBL/GenBank/DDBJ databases">
        <authorList>
            <person name="Chiriac C."/>
            <person name="Salcher M."/>
            <person name="Ghai R."/>
            <person name="Kavagutti S V."/>
        </authorList>
    </citation>
    <scope>NUCLEOTIDE SEQUENCE</scope>
</reference>
<dbReference type="SUPFAM" id="SSF53474">
    <property type="entry name" value="alpha/beta-Hydrolases"/>
    <property type="match status" value="1"/>
</dbReference>
<dbReference type="Gene3D" id="3.40.50.1820">
    <property type="entry name" value="alpha/beta hydrolase"/>
    <property type="match status" value="1"/>
</dbReference>
<dbReference type="GO" id="GO:0016787">
    <property type="term" value="F:hydrolase activity"/>
    <property type="evidence" value="ECO:0007669"/>
    <property type="project" value="UniProtKB-KW"/>
</dbReference>
<gene>
    <name evidence="3" type="ORF">UFOPK3752_02379</name>
    <name evidence="4" type="ORF">UFOPK4150_01761</name>
</gene>
<evidence type="ECO:0000313" key="4">
    <source>
        <dbReference type="EMBL" id="CAB5037158.1"/>
    </source>
</evidence>
<organism evidence="3">
    <name type="scientific">freshwater metagenome</name>
    <dbReference type="NCBI Taxonomy" id="449393"/>
    <lineage>
        <taxon>unclassified sequences</taxon>
        <taxon>metagenomes</taxon>
        <taxon>ecological metagenomes</taxon>
    </lineage>
</organism>
<sequence>MQAESPPALPDPLDVIRAEGPWNHRDVAANACRFHIVEAGEGPLVLLLHGFPMFWWTWRHQISALAAAGYHVVAMDMRGYGGSDHTPHGYDPLTLAADVSGLIRTLGERDAVVLGHGWGGLVAWTLASQYPESVRAIASVSMPHPALMRNAYTSDPEQRRLGRYLIGFQRPFVPEHQLTKDDAELVGRFLTRWSGSAWPDENTAMVYRAAMLVPNTAHCSIEFHRWAIRSLPRRDGRRFRSAVSAPVGVPVLQVHGQGDGAVLASSVDGSEAYAGAGYTRVDMPGVGHFPHEEDPAGFDGVLIPWLNSLTLH</sequence>
<dbReference type="EMBL" id="CAFBND010000178">
    <property type="protein sequence ID" value="CAB4962507.1"/>
    <property type="molecule type" value="Genomic_DNA"/>
</dbReference>
<evidence type="ECO:0000256" key="1">
    <source>
        <dbReference type="ARBA" id="ARBA00022801"/>
    </source>
</evidence>
<dbReference type="InterPro" id="IPR029058">
    <property type="entry name" value="AB_hydrolase_fold"/>
</dbReference>
<dbReference type="EMBL" id="CAFBPU010000041">
    <property type="protein sequence ID" value="CAB5037158.1"/>
    <property type="molecule type" value="Genomic_DNA"/>
</dbReference>
<dbReference type="PRINTS" id="PR00412">
    <property type="entry name" value="EPOXHYDRLASE"/>
</dbReference>
<keyword evidence="1" id="KW-0378">Hydrolase</keyword>
<dbReference type="Pfam" id="PF00561">
    <property type="entry name" value="Abhydrolase_1"/>
    <property type="match status" value="1"/>
</dbReference>
<dbReference type="InterPro" id="IPR000639">
    <property type="entry name" value="Epox_hydrolase-like"/>
</dbReference>
<proteinExistence type="predicted"/>
<dbReference type="AlphaFoldDB" id="A0A6J7L3H7"/>
<evidence type="ECO:0000259" key="2">
    <source>
        <dbReference type="Pfam" id="PF00561"/>
    </source>
</evidence>
<feature type="domain" description="AB hydrolase-1" evidence="2">
    <location>
        <begin position="43"/>
        <end position="295"/>
    </location>
</feature>
<protein>
    <submittedName>
        <fullName evidence="3">Unannotated protein</fullName>
    </submittedName>
</protein>
<dbReference type="InterPro" id="IPR000073">
    <property type="entry name" value="AB_hydrolase_1"/>
</dbReference>